<proteinExistence type="predicted"/>
<dbReference type="EMBL" id="CP040852">
    <property type="protein sequence ID" value="QIA89390.1"/>
    <property type="molecule type" value="Genomic_DNA"/>
</dbReference>
<accession>A0AAE7BPQ2</accession>
<dbReference type="GO" id="GO:0016020">
    <property type="term" value="C:membrane"/>
    <property type="evidence" value="ECO:0007669"/>
    <property type="project" value="UniProtKB-SubCell"/>
</dbReference>
<evidence type="ECO:0000256" key="5">
    <source>
        <dbReference type="ARBA" id="ARBA00023180"/>
    </source>
</evidence>
<reference evidence="6 7" key="1">
    <citation type="journal article" date="2019" name="Nat. Med.">
        <title>Preventing dysbiosis of the neonatal mouse intestinal microbiome protects against late-onset sepsis.</title>
        <authorList>
            <person name="Singer J.R."/>
            <person name="Blosser E.G."/>
            <person name="Zindl C.L."/>
            <person name="Silberger D.J."/>
            <person name="Conlan S."/>
            <person name="Laufer V.A."/>
            <person name="DiToro D."/>
            <person name="Deming C."/>
            <person name="Kumar R."/>
            <person name="Morrow C.D."/>
            <person name="Segre J.A."/>
            <person name="Gray M.J."/>
            <person name="Randolph D.A."/>
            <person name="Weaver C.T."/>
        </authorList>
    </citation>
    <scope>NUCLEOTIDE SEQUENCE [LARGE SCALE GENOMIC DNA]</scope>
    <source>
        <strain evidence="6 7">V10</strain>
    </source>
</reference>
<organism evidence="6 7">
    <name type="scientific">Ligilactobacillus murinus</name>
    <dbReference type="NCBI Taxonomy" id="1622"/>
    <lineage>
        <taxon>Bacteria</taxon>
        <taxon>Bacillati</taxon>
        <taxon>Bacillota</taxon>
        <taxon>Bacilli</taxon>
        <taxon>Lactobacillales</taxon>
        <taxon>Lactobacillaceae</taxon>
        <taxon>Ligilactobacillus</taxon>
    </lineage>
</organism>
<keyword evidence="3" id="KW-0808">Transferase</keyword>
<evidence type="ECO:0000256" key="1">
    <source>
        <dbReference type="ARBA" id="ARBA00004606"/>
    </source>
</evidence>
<dbReference type="AlphaFoldDB" id="A0AAE7BPQ2"/>
<sequence length="119" mass="14032">MAFYFSNLILQTAYKIKKGSNWFSIKKKYIANILEFDDSIFMYSFLADELYIQTILGNFEDSIDNKNGNCRYIDWDRGRPYVFTEKDARELSNLINTKYSLVKSIILCKILYNVLPVSH</sequence>
<evidence type="ECO:0000256" key="2">
    <source>
        <dbReference type="ARBA" id="ARBA00022676"/>
    </source>
</evidence>
<dbReference type="Proteomes" id="UP000463931">
    <property type="component" value="Chromosome"/>
</dbReference>
<comment type="subcellular location">
    <subcellularLocation>
        <location evidence="1">Membrane</location>
        <topology evidence="1">Single-pass type II membrane protein</topology>
    </subcellularLocation>
</comment>
<name>A0AAE7BPQ2_9LACO</name>
<gene>
    <name evidence="6" type="ORF">FEE40_03905</name>
</gene>
<dbReference type="GO" id="GO:0016757">
    <property type="term" value="F:glycosyltransferase activity"/>
    <property type="evidence" value="ECO:0007669"/>
    <property type="project" value="UniProtKB-KW"/>
</dbReference>
<dbReference type="InterPro" id="IPR003406">
    <property type="entry name" value="Glyco_trans_14"/>
</dbReference>
<dbReference type="Pfam" id="PF02485">
    <property type="entry name" value="Branch"/>
    <property type="match status" value="1"/>
</dbReference>
<evidence type="ECO:0000256" key="3">
    <source>
        <dbReference type="ARBA" id="ARBA00022679"/>
    </source>
</evidence>
<evidence type="ECO:0000256" key="4">
    <source>
        <dbReference type="ARBA" id="ARBA00023136"/>
    </source>
</evidence>
<keyword evidence="2" id="KW-0328">Glycosyltransferase</keyword>
<keyword evidence="4" id="KW-0472">Membrane</keyword>
<protein>
    <submittedName>
        <fullName evidence="6">Uncharacterized protein</fullName>
    </submittedName>
</protein>
<evidence type="ECO:0000313" key="6">
    <source>
        <dbReference type="EMBL" id="QIA89390.1"/>
    </source>
</evidence>
<evidence type="ECO:0000313" key="7">
    <source>
        <dbReference type="Proteomes" id="UP000463931"/>
    </source>
</evidence>
<keyword evidence="5" id="KW-0325">Glycoprotein</keyword>
<dbReference type="RefSeq" id="WP_163592351.1">
    <property type="nucleotide sequence ID" value="NZ_CP040852.1"/>
</dbReference>